<keyword evidence="3" id="KW-1185">Reference proteome</keyword>
<keyword evidence="1" id="KW-0812">Transmembrane</keyword>
<evidence type="ECO:0000256" key="1">
    <source>
        <dbReference type="SAM" id="Phobius"/>
    </source>
</evidence>
<sequence>MSIKIKEKIHLIFFAIIFIIFVFSFIKNRTDISGHEKMIFMENDVNEILKNGGNIIGKKPRAQRDSATYFLTLKDEGWSSALLQKNINTLLLLGWEKRRNNIFCKKGVKLEIKEGQSMHQGQGTNTIDLFYSAKTIKECQ</sequence>
<proteinExistence type="predicted"/>
<name>A0ABY8ID64_9BURK</name>
<feature type="transmembrane region" description="Helical" evidence="1">
    <location>
        <begin position="9"/>
        <end position="26"/>
    </location>
</feature>
<evidence type="ECO:0000313" key="2">
    <source>
        <dbReference type="EMBL" id="WFR82228.1"/>
    </source>
</evidence>
<evidence type="ECO:0000313" key="3">
    <source>
        <dbReference type="Proteomes" id="UP001219584"/>
    </source>
</evidence>
<organism evidence="2 3">
    <name type="scientific">Janthinobacterium rivuli</name>
    <dbReference type="NCBI Taxonomy" id="2751478"/>
    <lineage>
        <taxon>Bacteria</taxon>
        <taxon>Pseudomonadati</taxon>
        <taxon>Pseudomonadota</taxon>
        <taxon>Betaproteobacteria</taxon>
        <taxon>Burkholderiales</taxon>
        <taxon>Oxalobacteraceae</taxon>
        <taxon>Janthinobacterium</taxon>
    </lineage>
</organism>
<dbReference type="Proteomes" id="UP001219584">
    <property type="component" value="Chromosome"/>
</dbReference>
<protein>
    <submittedName>
        <fullName evidence="2">Uncharacterized protein</fullName>
    </submittedName>
</protein>
<accession>A0ABY8ID64</accession>
<reference evidence="2 3" key="1">
    <citation type="submission" date="2023-04" db="EMBL/GenBank/DDBJ databases">
        <title>Nanopore sequencing of Janthinobacterium from water.</title>
        <authorList>
            <person name="Ciuchcinski K."/>
            <person name="Rokowska A."/>
            <person name="Dziewit L."/>
        </authorList>
    </citation>
    <scope>NUCLEOTIDE SEQUENCE [LARGE SCALE GENOMIC DNA]</scope>
    <source>
        <strain evidence="2 3">DEMB2</strain>
    </source>
</reference>
<dbReference type="EMBL" id="CP121464">
    <property type="protein sequence ID" value="WFR82228.1"/>
    <property type="molecule type" value="Genomic_DNA"/>
</dbReference>
<keyword evidence="1" id="KW-0472">Membrane</keyword>
<keyword evidence="1" id="KW-1133">Transmembrane helix</keyword>
<gene>
    <name evidence="2" type="ORF">P9875_14090</name>
</gene>
<dbReference type="RefSeq" id="WP_278318732.1">
    <property type="nucleotide sequence ID" value="NZ_CP121464.1"/>
</dbReference>